<accession>A0A7G5IJE0</accession>
<proteinExistence type="predicted"/>
<gene>
    <name evidence="1" type="ORF">H3309_02975</name>
</gene>
<dbReference type="KEGG" id="sand:H3309_02975"/>
<protein>
    <submittedName>
        <fullName evidence="1">Uncharacterized protein</fullName>
    </submittedName>
</protein>
<dbReference type="RefSeq" id="WP_182297305.1">
    <property type="nucleotide sequence ID" value="NZ_CP059851.1"/>
</dbReference>
<keyword evidence="2" id="KW-1185">Reference proteome</keyword>
<sequence>MSKQRKDAGFKVATALFETEKAIDGALAAAATMVGIMPAARQEARLAATIGQEAIDRAIDTVTALGEARRAIIAAHDALARVQAQVGLQEVNFGALVDKPPYPKFGLRVVETRAA</sequence>
<evidence type="ECO:0000313" key="1">
    <source>
        <dbReference type="EMBL" id="QMW23482.1"/>
    </source>
</evidence>
<dbReference type="EMBL" id="CP059851">
    <property type="protein sequence ID" value="QMW23482.1"/>
    <property type="molecule type" value="Genomic_DNA"/>
</dbReference>
<name>A0A7G5IJE0_9SPHN</name>
<evidence type="ECO:0000313" key="2">
    <source>
        <dbReference type="Proteomes" id="UP000515292"/>
    </source>
</evidence>
<reference evidence="1 2" key="1">
    <citation type="submission" date="2020-07" db="EMBL/GenBank/DDBJ databases">
        <title>Complete genome sequence for Sandaracinobacter sp. M6.</title>
        <authorList>
            <person name="Tang Y."/>
            <person name="Liu Q."/>
            <person name="Guo Z."/>
            <person name="Lei P."/>
            <person name="Huang B."/>
        </authorList>
    </citation>
    <scope>NUCLEOTIDE SEQUENCE [LARGE SCALE GENOMIC DNA]</scope>
    <source>
        <strain evidence="1 2">M6</strain>
    </source>
</reference>
<dbReference type="Proteomes" id="UP000515292">
    <property type="component" value="Chromosome"/>
</dbReference>
<dbReference type="AlphaFoldDB" id="A0A7G5IJE0"/>
<organism evidence="1 2">
    <name type="scientific">Sandaracinobacteroides saxicola</name>
    <dbReference type="NCBI Taxonomy" id="2759707"/>
    <lineage>
        <taxon>Bacteria</taxon>
        <taxon>Pseudomonadati</taxon>
        <taxon>Pseudomonadota</taxon>
        <taxon>Alphaproteobacteria</taxon>
        <taxon>Sphingomonadales</taxon>
        <taxon>Sphingosinicellaceae</taxon>
        <taxon>Sandaracinobacteroides</taxon>
    </lineage>
</organism>